<proteinExistence type="predicted"/>
<dbReference type="AlphaFoldDB" id="Q5P5M4"/>
<reference evidence="1 2" key="1">
    <citation type="journal article" date="2005" name="Arch. Microbiol.">
        <title>The genome sequence of an anaerobic aromatic-degrading denitrifying bacterium, strain EbN1.</title>
        <authorList>
            <person name="Rabus R."/>
            <person name="Kube M."/>
            <person name="Heider J."/>
            <person name="Beck A."/>
            <person name="Heitmann K."/>
            <person name="Widdel F."/>
            <person name="Reinhardt R."/>
        </authorList>
    </citation>
    <scope>NUCLEOTIDE SEQUENCE [LARGE SCALE GENOMIC DNA]</scope>
    <source>
        <strain evidence="1 2">EbN1</strain>
    </source>
</reference>
<accession>Q5P5M4</accession>
<feature type="non-terminal residue" evidence="1">
    <location>
        <position position="1"/>
    </location>
</feature>
<dbReference type="HOGENOM" id="CLU_2946869_0_0_4"/>
<gene>
    <name evidence="1" type="ORF">ebD60</name>
</gene>
<dbReference type="eggNOG" id="COG1569">
    <property type="taxonomic scope" value="Bacteria"/>
</dbReference>
<keyword evidence="2" id="KW-1185">Reference proteome</keyword>
<dbReference type="STRING" id="76114.ebD60"/>
<evidence type="ECO:0000313" key="2">
    <source>
        <dbReference type="Proteomes" id="UP000006552"/>
    </source>
</evidence>
<organism evidence="1 2">
    <name type="scientific">Aromatoleum aromaticum (strain DSM 19018 / LMG 30748 / EbN1)</name>
    <name type="common">Azoarcus sp. (strain EbN1)</name>
    <dbReference type="NCBI Taxonomy" id="76114"/>
    <lineage>
        <taxon>Bacteria</taxon>
        <taxon>Pseudomonadati</taxon>
        <taxon>Pseudomonadota</taxon>
        <taxon>Betaproteobacteria</taxon>
        <taxon>Rhodocyclales</taxon>
        <taxon>Rhodocyclaceae</taxon>
        <taxon>Aromatoleum</taxon>
    </lineage>
</organism>
<evidence type="ECO:0000313" key="1">
    <source>
        <dbReference type="EMBL" id="CAI07388.1"/>
    </source>
</evidence>
<dbReference type="Proteomes" id="UP000006552">
    <property type="component" value="Chromosome"/>
</dbReference>
<evidence type="ECO:0008006" key="3">
    <source>
        <dbReference type="Google" id="ProtNLM"/>
    </source>
</evidence>
<dbReference type="KEGG" id="eba:ebD60"/>
<protein>
    <recommendedName>
        <fullName evidence="3">PIN domain-containing protein</fullName>
    </recommendedName>
</protein>
<dbReference type="EMBL" id="CR555306">
    <property type="protein sequence ID" value="CAI07388.1"/>
    <property type="molecule type" value="Genomic_DNA"/>
</dbReference>
<name>Q5P5M4_AROAE</name>
<sequence length="60" mass="6542">RYYGSHPNVSDKADNHLIELAPASGATAVVTHNIRDVGRGELKWGGLRVMTPAECLEVLR</sequence>